<keyword evidence="4" id="KW-1185">Reference proteome</keyword>
<dbReference type="Proteomes" id="UP001042704">
    <property type="component" value="Chromosome"/>
</dbReference>
<dbReference type="InterPro" id="IPR002187">
    <property type="entry name" value="N-reg_PII"/>
</dbReference>
<name>A0A8A3S4T1_9EURY</name>
<dbReference type="PANTHER" id="PTHR30115:SF11">
    <property type="entry name" value="NITROGEN REGULATORY PROTEIN P-II HOMOLOG"/>
    <property type="match status" value="1"/>
</dbReference>
<reference evidence="3" key="1">
    <citation type="journal article" date="2001" name="Int. J. Syst. Evol. Microbiol.">
        <title>Methanofollis aquaemaris sp. nov., a methanogen isolated from an aquaculture fish pond.</title>
        <authorList>
            <person name="Lai M.C."/>
            <person name="Chen S.C."/>
        </authorList>
    </citation>
    <scope>NUCLEOTIDE SEQUENCE</scope>
    <source>
        <strain evidence="3">N2F9704</strain>
    </source>
</reference>
<gene>
    <name evidence="3" type="ORF">RJ40_04905</name>
</gene>
<dbReference type="KEGG" id="maqe:RJ40_04905"/>
<dbReference type="GO" id="GO:0005829">
    <property type="term" value="C:cytosol"/>
    <property type="evidence" value="ECO:0007669"/>
    <property type="project" value="TreeGrafter"/>
</dbReference>
<comment type="similarity">
    <text evidence="2">Belongs to the P(II) protein family.</text>
</comment>
<dbReference type="PROSITE" id="PS00638">
    <property type="entry name" value="PII_GLNB_CTER"/>
    <property type="match status" value="1"/>
</dbReference>
<proteinExistence type="inferred from homology"/>
<dbReference type="SMART" id="SM00938">
    <property type="entry name" value="P-II"/>
    <property type="match status" value="1"/>
</dbReference>
<dbReference type="GO" id="GO:0005524">
    <property type="term" value="F:ATP binding"/>
    <property type="evidence" value="ECO:0007669"/>
    <property type="project" value="TreeGrafter"/>
</dbReference>
<dbReference type="EMBL" id="CP036172">
    <property type="protein sequence ID" value="QSZ66879.1"/>
    <property type="molecule type" value="Genomic_DNA"/>
</dbReference>
<dbReference type="GO" id="GO:0006808">
    <property type="term" value="P:regulation of nitrogen utilization"/>
    <property type="evidence" value="ECO:0007669"/>
    <property type="project" value="InterPro"/>
</dbReference>
<dbReference type="RefSeq" id="WP_265582248.1">
    <property type="nucleotide sequence ID" value="NZ_CP036172.1"/>
</dbReference>
<dbReference type="Gene3D" id="3.30.70.120">
    <property type="match status" value="1"/>
</dbReference>
<accession>A0A8A3S4T1</accession>
<evidence type="ECO:0000313" key="3">
    <source>
        <dbReference type="EMBL" id="QSZ66879.1"/>
    </source>
</evidence>
<evidence type="ECO:0000256" key="1">
    <source>
        <dbReference type="PIRSR" id="PIRSR602187-50"/>
    </source>
</evidence>
<feature type="modified residue" description="O-UMP-tyrosine" evidence="1">
    <location>
        <position position="51"/>
    </location>
</feature>
<keyword evidence="1" id="KW-0597">Phosphoprotein</keyword>
<dbReference type="PANTHER" id="PTHR30115">
    <property type="entry name" value="NITROGEN REGULATORY PROTEIN P-II"/>
    <property type="match status" value="1"/>
</dbReference>
<dbReference type="AlphaFoldDB" id="A0A8A3S4T1"/>
<reference evidence="3" key="2">
    <citation type="submission" date="2019-02" db="EMBL/GenBank/DDBJ databases">
        <authorList>
            <person name="Chen S.-C."/>
            <person name="Chien H.-H."/>
            <person name="Lai M.-C."/>
        </authorList>
    </citation>
    <scope>NUCLEOTIDE SEQUENCE</scope>
    <source>
        <strain evidence="3">N2F9704</strain>
    </source>
</reference>
<dbReference type="GO" id="GO:0030234">
    <property type="term" value="F:enzyme regulator activity"/>
    <property type="evidence" value="ECO:0007669"/>
    <property type="project" value="InterPro"/>
</dbReference>
<sequence>MKKIEAVIRPMKFEAVRESLEAIGIASMTVSEVKGRGQQKGVMQQWRGAEYVVDLFPKTKVEVVVPDGRVEEVVDAIAKAARTGQIGDGKIFVLPVERAIRVRTGEEGEEAI</sequence>
<dbReference type="InterPro" id="IPR017918">
    <property type="entry name" value="N-reg_PII_CS"/>
</dbReference>
<dbReference type="InterPro" id="IPR011322">
    <property type="entry name" value="N-reg_PII-like_a/b"/>
</dbReference>
<organism evidence="3 4">
    <name type="scientific">Methanofollis aquaemaris</name>
    <dbReference type="NCBI Taxonomy" id="126734"/>
    <lineage>
        <taxon>Archaea</taxon>
        <taxon>Methanobacteriati</taxon>
        <taxon>Methanobacteriota</taxon>
        <taxon>Stenosarchaea group</taxon>
        <taxon>Methanomicrobia</taxon>
        <taxon>Methanomicrobiales</taxon>
        <taxon>Methanomicrobiaceae</taxon>
        <taxon>Methanofollis</taxon>
    </lineage>
</organism>
<dbReference type="SUPFAM" id="SSF54913">
    <property type="entry name" value="GlnB-like"/>
    <property type="match status" value="1"/>
</dbReference>
<evidence type="ECO:0000313" key="4">
    <source>
        <dbReference type="Proteomes" id="UP001042704"/>
    </source>
</evidence>
<evidence type="ECO:0000256" key="2">
    <source>
        <dbReference type="RuleBase" id="RU003936"/>
    </source>
</evidence>
<dbReference type="PRINTS" id="PR00340">
    <property type="entry name" value="PIIGLNB"/>
</dbReference>
<dbReference type="GeneID" id="76423678"/>
<dbReference type="PROSITE" id="PS51343">
    <property type="entry name" value="PII_GLNB_DOM"/>
    <property type="match status" value="1"/>
</dbReference>
<dbReference type="InterPro" id="IPR015867">
    <property type="entry name" value="N-reg_PII/ATP_PRibTrfase_C"/>
</dbReference>
<protein>
    <submittedName>
        <fullName evidence="3">P-II family nitrogen regulator</fullName>
    </submittedName>
</protein>
<dbReference type="Pfam" id="PF00543">
    <property type="entry name" value="P-II"/>
    <property type="match status" value="1"/>
</dbReference>